<evidence type="ECO:0000256" key="1">
    <source>
        <dbReference type="SAM" id="MobiDB-lite"/>
    </source>
</evidence>
<feature type="region of interest" description="Disordered" evidence="1">
    <location>
        <begin position="442"/>
        <end position="555"/>
    </location>
</feature>
<feature type="compositionally biased region" description="Basic residues" evidence="1">
    <location>
        <begin position="740"/>
        <end position="758"/>
    </location>
</feature>
<evidence type="ECO:0000313" key="3">
    <source>
        <dbReference type="Proteomes" id="UP001383192"/>
    </source>
</evidence>
<gene>
    <name evidence="2" type="ORF">VNI00_002646</name>
</gene>
<feature type="compositionally biased region" description="Polar residues" evidence="1">
    <location>
        <begin position="478"/>
        <end position="492"/>
    </location>
</feature>
<dbReference type="Gene3D" id="3.20.20.80">
    <property type="entry name" value="Glycosidases"/>
    <property type="match status" value="1"/>
</dbReference>
<accession>A0AAW0DWY7</accession>
<proteinExistence type="predicted"/>
<dbReference type="PROSITE" id="PS51257">
    <property type="entry name" value="PROKAR_LIPOPROTEIN"/>
    <property type="match status" value="1"/>
</dbReference>
<comment type="caution">
    <text evidence="2">The sequence shown here is derived from an EMBL/GenBank/DDBJ whole genome shotgun (WGS) entry which is preliminary data.</text>
</comment>
<feature type="compositionally biased region" description="Low complexity" evidence="1">
    <location>
        <begin position="465"/>
        <end position="477"/>
    </location>
</feature>
<feature type="region of interest" description="Disordered" evidence="1">
    <location>
        <begin position="701"/>
        <end position="831"/>
    </location>
</feature>
<feature type="compositionally biased region" description="Basic and acidic residues" evidence="1">
    <location>
        <begin position="775"/>
        <end position="821"/>
    </location>
</feature>
<feature type="compositionally biased region" description="Low complexity" evidence="1">
    <location>
        <begin position="493"/>
        <end position="502"/>
    </location>
</feature>
<protein>
    <recommendedName>
        <fullName evidence="4">Xylosidase/arabinosidase</fullName>
    </recommendedName>
</protein>
<evidence type="ECO:0000313" key="2">
    <source>
        <dbReference type="EMBL" id="KAK7056928.1"/>
    </source>
</evidence>
<dbReference type="CDD" id="cd11576">
    <property type="entry name" value="GH99_GH71_like_2"/>
    <property type="match status" value="1"/>
</dbReference>
<evidence type="ECO:0008006" key="4">
    <source>
        <dbReference type="Google" id="ProtNLM"/>
    </source>
</evidence>
<dbReference type="EMBL" id="JAYKXP010000006">
    <property type="protein sequence ID" value="KAK7056928.1"/>
    <property type="molecule type" value="Genomic_DNA"/>
</dbReference>
<keyword evidence="3" id="KW-1185">Reference proteome</keyword>
<organism evidence="2 3">
    <name type="scientific">Paramarasmius palmivorus</name>
    <dbReference type="NCBI Taxonomy" id="297713"/>
    <lineage>
        <taxon>Eukaryota</taxon>
        <taxon>Fungi</taxon>
        <taxon>Dikarya</taxon>
        <taxon>Basidiomycota</taxon>
        <taxon>Agaricomycotina</taxon>
        <taxon>Agaricomycetes</taxon>
        <taxon>Agaricomycetidae</taxon>
        <taxon>Agaricales</taxon>
        <taxon>Marasmiineae</taxon>
        <taxon>Marasmiaceae</taxon>
        <taxon>Paramarasmius</taxon>
    </lineage>
</organism>
<sequence>MARADPSTIKNKFLVGYQGWFACPGDGDPITETGWSHWFNASGQPTTDLWPDVSHYPPCELYPATTLKLKSGEHPQLFSSRNPATVRRHFHWMAKSSVDGAFLRRPLRHCMHQGELLRWRDNIGRHVRSAAEMEHRVYAIMYDVSGVTPDLVQGILQEDWNHLLRDEHVLDSPSYLREQGRAVVCLWGFGFAARNHDPDVVKVIVSYIRKTTPGGAYIIAGVPSHWRTSDGDADPNPEFLDLWLNEVDAILPWTVGCYDDETQVNEYAERLEEDLRLLRVRQKVEKWRNVEYMPVVFPGCSGFNTSGGQWNFNSIKRNGGQFLWRQIYNACNNGVTTLYGATWDEYDEGTALMPAVPKAELLPVSHHRPLMSLDEDGYNIPSDWLSAILSRNSPSLTYYSRYMRICGLAREFLTEGAQFSSTFPLEELLDYWETRSVPSTPNLVTQPLSPSPFIAEEPSPPPYSESPSNSSPLSRYPTSSLLQELQSRQPDMSTSRLSRSSRPLPPIPSTISTEIRPKSDEGRACHSCTSDPSYPDLTDVPSAMSGHRQRPSSPELTVQVTFLADVRQEESNVSSPGTSVDLFDLPNTTFSERCAPIFPEPDITASSLAGQGILDLSSSDNLTPPAQMNQTSEFDSYFDTPLTFCHSHRSEASGSSNSLSLSPSSLFTRRRISAVLNAGPSLAIPDISPSALASLFNARSSNTSAKSPTPTSPSTIFSPVPSESDSTGTSQPSSPGSMSSKKRVASLRCIVRRLKPSRKGGDASVPPVPSLGPKASEDKKSLKSTTSKEESPKKQRREELARELKRREQEVKAQKDQESVKKRPRRRDSTACIFALPDNGFAM</sequence>
<dbReference type="AlphaFoldDB" id="A0AAW0DWY7"/>
<feature type="compositionally biased region" description="Low complexity" evidence="1">
    <location>
        <begin position="701"/>
        <end position="739"/>
    </location>
</feature>
<dbReference type="Proteomes" id="UP001383192">
    <property type="component" value="Unassembled WGS sequence"/>
</dbReference>
<name>A0AAW0DWY7_9AGAR</name>
<feature type="compositionally biased region" description="Basic and acidic residues" evidence="1">
    <location>
        <begin position="515"/>
        <end position="524"/>
    </location>
</feature>
<reference evidence="2 3" key="1">
    <citation type="submission" date="2024-01" db="EMBL/GenBank/DDBJ databases">
        <title>A draft genome for a cacao thread blight-causing isolate of Paramarasmius palmivorus.</title>
        <authorList>
            <person name="Baruah I.K."/>
            <person name="Bukari Y."/>
            <person name="Amoako-Attah I."/>
            <person name="Meinhardt L.W."/>
            <person name="Bailey B.A."/>
            <person name="Cohen S.P."/>
        </authorList>
    </citation>
    <scope>NUCLEOTIDE SEQUENCE [LARGE SCALE GENOMIC DNA]</scope>
    <source>
        <strain evidence="2 3">GH-12</strain>
    </source>
</reference>